<dbReference type="InterPro" id="IPR050228">
    <property type="entry name" value="Carboxylesterase_BioH"/>
</dbReference>
<dbReference type="InterPro" id="IPR000073">
    <property type="entry name" value="AB_hydrolase_1"/>
</dbReference>
<dbReference type="STRING" id="2163413.A0A4P6XTI0"/>
<accession>A0A4P6XTI0</accession>
<evidence type="ECO:0000259" key="1">
    <source>
        <dbReference type="Pfam" id="PF12697"/>
    </source>
</evidence>
<organism evidence="2 3">
    <name type="scientific">Metschnikowia aff. pulcherrima</name>
    <dbReference type="NCBI Taxonomy" id="2163413"/>
    <lineage>
        <taxon>Eukaryota</taxon>
        <taxon>Fungi</taxon>
        <taxon>Dikarya</taxon>
        <taxon>Ascomycota</taxon>
        <taxon>Saccharomycotina</taxon>
        <taxon>Pichiomycetes</taxon>
        <taxon>Metschnikowiaceae</taxon>
        <taxon>Metschnikowia</taxon>
    </lineage>
</organism>
<evidence type="ECO:0000313" key="3">
    <source>
        <dbReference type="Proteomes" id="UP000292447"/>
    </source>
</evidence>
<dbReference type="AlphaFoldDB" id="A0A4P6XTI0"/>
<sequence>MVKFEKKQTHAYWPRGPGLSISMADKLELVYLKYSAEKSEPKKACTVINFIFAHGTGMNKSLWKSHVEELYRKNDGNEDWTVGSVISVDAAGHGDSGLLNKGKIAWGNDWRDGAKDLIEVVKHEINTTGEFLPSAYTRNILVGHSMGGFQATYAAFLEPALFDACVAIEPVIFVDEGAGPFFIDRMKKIGKILREQFSSREDADRFFKKQSFYKVMDPRVLADFVDDEVYFDNGVYKTKATNDSQLATYLSGLYSIQFGQKILSLLEVPYLFITGTQAGWNLPNSDEHVETSVPEHLLERAKLDGDHLVHGLNVTGTVDEIYRFAERRAEFVKLHRDDSPEIKYKNDHGSKVKSMFEHMWSGNVARAFRWDRPAPKL</sequence>
<dbReference type="Gene3D" id="3.40.50.1820">
    <property type="entry name" value="alpha/beta hydrolase"/>
    <property type="match status" value="1"/>
</dbReference>
<dbReference type="PANTHER" id="PTHR43194">
    <property type="entry name" value="HYDROLASE ALPHA/BETA FOLD FAMILY"/>
    <property type="match status" value="1"/>
</dbReference>
<dbReference type="EMBL" id="CP034459">
    <property type="protein sequence ID" value="QBM89746.1"/>
    <property type="molecule type" value="Genomic_DNA"/>
</dbReference>
<keyword evidence="3" id="KW-1185">Reference proteome</keyword>
<protein>
    <submittedName>
        <fullName evidence="2">Pimeloyl-ACP methyl ester carboxylesterase</fullName>
    </submittedName>
</protein>
<gene>
    <name evidence="2" type="primary">MPUL0D08280</name>
    <name evidence="2" type="ORF">METSCH_D08280</name>
</gene>
<name>A0A4P6XTI0_9ASCO</name>
<dbReference type="InterPro" id="IPR029058">
    <property type="entry name" value="AB_hydrolase_fold"/>
</dbReference>
<dbReference type="Pfam" id="PF12697">
    <property type="entry name" value="Abhydrolase_6"/>
    <property type="match status" value="1"/>
</dbReference>
<evidence type="ECO:0000313" key="2">
    <source>
        <dbReference type="EMBL" id="QBM89746.1"/>
    </source>
</evidence>
<dbReference type="SUPFAM" id="SSF53474">
    <property type="entry name" value="alpha/beta-Hydrolases"/>
    <property type="match status" value="1"/>
</dbReference>
<dbReference type="Proteomes" id="UP000292447">
    <property type="component" value="Chromosome IV"/>
</dbReference>
<feature type="domain" description="AB hydrolase-1" evidence="1">
    <location>
        <begin position="51"/>
        <end position="273"/>
    </location>
</feature>
<reference evidence="3" key="1">
    <citation type="submission" date="2019-03" db="EMBL/GenBank/DDBJ databases">
        <title>Snf2 controls pulcherriminic acid biosynthesis and connects pigmentation and antifungal activity of the yeast Metschnikowia pulcherrima.</title>
        <authorList>
            <person name="Gore-Lloyd D."/>
            <person name="Sumann I."/>
            <person name="Brachmann A.O."/>
            <person name="Schneeberger K."/>
            <person name="Ortiz-Merino R.A."/>
            <person name="Moreno-Beltran M."/>
            <person name="Schlaefli M."/>
            <person name="Kirner P."/>
            <person name="Santos Kron A."/>
            <person name="Wolfe K.H."/>
            <person name="Piel J."/>
            <person name="Ahrens C.H."/>
            <person name="Henk D."/>
            <person name="Freimoser F.M."/>
        </authorList>
    </citation>
    <scope>NUCLEOTIDE SEQUENCE [LARGE SCALE GENOMIC DNA]</scope>
    <source>
        <strain evidence="3">APC 1.2</strain>
    </source>
</reference>
<dbReference type="PANTHER" id="PTHR43194:SF2">
    <property type="entry name" value="PEROXISOMAL MEMBRANE PROTEIN LPX1"/>
    <property type="match status" value="1"/>
</dbReference>
<proteinExistence type="predicted"/>